<keyword evidence="2" id="KW-1133">Transmembrane helix</keyword>
<keyword evidence="2" id="KW-0812">Transmembrane</keyword>
<evidence type="ECO:0000256" key="1">
    <source>
        <dbReference type="SAM" id="MobiDB-lite"/>
    </source>
</evidence>
<dbReference type="EMBL" id="NSDM01000002">
    <property type="protein sequence ID" value="MDQ2583454.1"/>
    <property type="molecule type" value="Genomic_DNA"/>
</dbReference>
<accession>A0ABU0WWM0</accession>
<feature type="region of interest" description="Disordered" evidence="1">
    <location>
        <begin position="1"/>
        <end position="31"/>
    </location>
</feature>
<dbReference type="Proteomes" id="UP001225605">
    <property type="component" value="Unassembled WGS sequence"/>
</dbReference>
<comment type="caution">
    <text evidence="3">The sequence shown here is derived from an EMBL/GenBank/DDBJ whole genome shotgun (WGS) entry which is preliminary data.</text>
</comment>
<keyword evidence="2" id="KW-0472">Membrane</keyword>
<reference evidence="3 4" key="1">
    <citation type="submission" date="2017-06" db="EMBL/GenBank/DDBJ databases">
        <title>Cultured bacterium strain Saccharothrix yanglingensis Hhs.015.</title>
        <authorList>
            <person name="Xia Y."/>
        </authorList>
    </citation>
    <scope>NUCLEOTIDE SEQUENCE [LARGE SCALE GENOMIC DNA]</scope>
    <source>
        <strain evidence="3 4">Hhs.015</strain>
    </source>
</reference>
<evidence type="ECO:0000313" key="3">
    <source>
        <dbReference type="EMBL" id="MDQ2583454.1"/>
    </source>
</evidence>
<keyword evidence="4" id="KW-1185">Reference proteome</keyword>
<organism evidence="3 4">
    <name type="scientific">Saccharothrix yanglingensis</name>
    <dbReference type="NCBI Taxonomy" id="659496"/>
    <lineage>
        <taxon>Bacteria</taxon>
        <taxon>Bacillati</taxon>
        <taxon>Actinomycetota</taxon>
        <taxon>Actinomycetes</taxon>
        <taxon>Pseudonocardiales</taxon>
        <taxon>Pseudonocardiaceae</taxon>
        <taxon>Saccharothrix</taxon>
    </lineage>
</organism>
<feature type="transmembrane region" description="Helical" evidence="2">
    <location>
        <begin position="43"/>
        <end position="66"/>
    </location>
</feature>
<evidence type="ECO:0000313" key="4">
    <source>
        <dbReference type="Proteomes" id="UP001225605"/>
    </source>
</evidence>
<dbReference type="RefSeq" id="WP_306744562.1">
    <property type="nucleotide sequence ID" value="NZ_NSDM01000002.1"/>
</dbReference>
<sequence length="255" mass="26243">MKQSDQPARNEVDGDVGTSIQAGSISGDVHLHPPAGPRWRRRLLLSAVAAATAMGTSATALVALTVSDELARSAPPQAVSVTTPATETTGAAAHAPVVPTVGAVRPMPTVPATRASGSVIVVATTTTITTTTTTAFAPSVAPPPADAVRFSSELEFGSFNLDLSPPKRVDGRNVWTLTPGRLHGDENYWLAEWFGGGVPGQAECAAEISARGTRDAENLAAGSTVCGSTPEGRIFRIDVLAVDRVTITGQVVVWG</sequence>
<name>A0ABU0WWM0_9PSEU</name>
<gene>
    <name evidence="3" type="ORF">CKY47_05545</name>
</gene>
<proteinExistence type="predicted"/>
<protein>
    <submittedName>
        <fullName evidence="3">Uncharacterized protein</fullName>
    </submittedName>
</protein>
<evidence type="ECO:0000256" key="2">
    <source>
        <dbReference type="SAM" id="Phobius"/>
    </source>
</evidence>